<proteinExistence type="predicted"/>
<feature type="compositionally biased region" description="Acidic residues" evidence="1">
    <location>
        <begin position="188"/>
        <end position="198"/>
    </location>
</feature>
<dbReference type="EnsemblPlants" id="OGLUM03G17310.1">
    <property type="protein sequence ID" value="OGLUM03G17310.1"/>
    <property type="gene ID" value="OGLUM03G17310"/>
</dbReference>
<feature type="compositionally biased region" description="Basic and acidic residues" evidence="1">
    <location>
        <begin position="208"/>
        <end position="219"/>
    </location>
</feature>
<feature type="region of interest" description="Disordered" evidence="1">
    <location>
        <begin position="156"/>
        <end position="219"/>
    </location>
</feature>
<protein>
    <submittedName>
        <fullName evidence="2">Uncharacterized protein</fullName>
    </submittedName>
</protein>
<name>A0A0D9Z750_9ORYZ</name>
<dbReference type="HOGENOM" id="CLU_812284_0_0_1"/>
<reference evidence="2" key="2">
    <citation type="submission" date="2018-05" db="EMBL/GenBank/DDBJ databases">
        <title>OgluRS3 (Oryza glumaepatula Reference Sequence Version 3).</title>
        <authorList>
            <person name="Zhang J."/>
            <person name="Kudrna D."/>
            <person name="Lee S."/>
            <person name="Talag J."/>
            <person name="Welchert J."/>
            <person name="Wing R.A."/>
        </authorList>
    </citation>
    <scope>NUCLEOTIDE SEQUENCE [LARGE SCALE GENOMIC DNA]</scope>
</reference>
<dbReference type="Proteomes" id="UP000026961">
    <property type="component" value="Chromosome 3"/>
</dbReference>
<evidence type="ECO:0000313" key="2">
    <source>
        <dbReference type="EnsemblPlants" id="OGLUM03G17310.1"/>
    </source>
</evidence>
<accession>A0A0D9Z750</accession>
<organism evidence="2">
    <name type="scientific">Oryza glumipatula</name>
    <dbReference type="NCBI Taxonomy" id="40148"/>
    <lineage>
        <taxon>Eukaryota</taxon>
        <taxon>Viridiplantae</taxon>
        <taxon>Streptophyta</taxon>
        <taxon>Embryophyta</taxon>
        <taxon>Tracheophyta</taxon>
        <taxon>Spermatophyta</taxon>
        <taxon>Magnoliopsida</taxon>
        <taxon>Liliopsida</taxon>
        <taxon>Poales</taxon>
        <taxon>Poaceae</taxon>
        <taxon>BOP clade</taxon>
        <taxon>Oryzoideae</taxon>
        <taxon>Oryzeae</taxon>
        <taxon>Oryzinae</taxon>
        <taxon>Oryza</taxon>
    </lineage>
</organism>
<reference evidence="2" key="1">
    <citation type="submission" date="2015-04" db="UniProtKB">
        <authorList>
            <consortium name="EnsemblPlants"/>
        </authorList>
    </citation>
    <scope>IDENTIFICATION</scope>
</reference>
<evidence type="ECO:0000313" key="3">
    <source>
        <dbReference type="Proteomes" id="UP000026961"/>
    </source>
</evidence>
<sequence length="342" mass="36227">MDPTISAVCEVFSLYIAVTVSTRHYTGVQKNYFYNVWSRLPAFLIVDIIAPPNCYRPHTSSVCSRTRRPRPELLLGALPALSPVGGHDEDVILQQRPRPRAAVRRVRHHRLAGEGAGVGAGEGLGAGGVEDGLVEEGPGVDELVLVVLQHVVGVGRGGGAPAGRDEGAADGGEREAARGGGVLGEDAAGGEEAEEALEDGERGHKKKTREDRQKWKKKNNEEEAAAELLFPPFPEQSFVQQNFAFSISLFPSRRCACLMALQGGRVVSPASAHSTDEELHFKKLKNGERGGITCLLARDSSPASVRGGNSCHGRLRAAAAGSRASMCGDGSSSESRTMTQGG</sequence>
<dbReference type="Gramene" id="OGLUM03G17310.1">
    <property type="protein sequence ID" value="OGLUM03G17310.1"/>
    <property type="gene ID" value="OGLUM03G17310"/>
</dbReference>
<evidence type="ECO:0000256" key="1">
    <source>
        <dbReference type="SAM" id="MobiDB-lite"/>
    </source>
</evidence>
<keyword evidence="3" id="KW-1185">Reference proteome</keyword>
<feature type="compositionally biased region" description="Basic and acidic residues" evidence="1">
    <location>
        <begin position="163"/>
        <end position="177"/>
    </location>
</feature>
<dbReference type="AlphaFoldDB" id="A0A0D9Z750"/>